<dbReference type="Pfam" id="PF13481">
    <property type="entry name" value="AAA_25"/>
    <property type="match status" value="1"/>
</dbReference>
<organism evidence="2 3">
    <name type="scientific">Microbacterium phage Pajaza</name>
    <dbReference type="NCBI Taxonomy" id="2099443"/>
    <lineage>
        <taxon>Viruses</taxon>
        <taxon>Duplodnaviria</taxon>
        <taxon>Heunggongvirae</taxon>
        <taxon>Uroviricota</taxon>
        <taxon>Caudoviricetes</taxon>
        <taxon>Pikminvirus</taxon>
        <taxon>Pikminvirus pikmin</taxon>
    </lineage>
</organism>
<accession>A0A2P1CIE5</accession>
<dbReference type="SUPFAM" id="SSF52540">
    <property type="entry name" value="P-loop containing nucleoside triphosphate hydrolases"/>
    <property type="match status" value="1"/>
</dbReference>
<proteinExistence type="predicted"/>
<dbReference type="Proteomes" id="UP000241138">
    <property type="component" value="Segment"/>
</dbReference>
<dbReference type="Gene3D" id="3.30.70.1790">
    <property type="entry name" value="RepB DNA-primase, N-terminal domain"/>
    <property type="match status" value="1"/>
</dbReference>
<evidence type="ECO:0000259" key="1">
    <source>
        <dbReference type="Pfam" id="PF16793"/>
    </source>
</evidence>
<sequence length="554" mass="62687">MDTESITRLIRKVWRHSGVKGSAWVPHIAHIGIKDKERFREGAAISVAKPSLPELRPDVDWYWTPAVSSTDSRKKDAYPAQRVLWVDCDDGYDDEVLTKLRPTYIWETSPGHKQAIWLMSEPILPEEFDKDGLMGMLTQAVGADKSGVDIGQLLRVPGTWHHKREPFQGRILRKTNMVYSRGEVLTRVARALGFPASVSSELGADDPYGDRSKQMWKFERTAAELGIPEDLTFKMLKACAWNKWKDNPESLRADIASAYSAQPSPVAEPPAPVSAEETLDEDEELLPWDMQFAEEYARVIRNPMKWVVPGMVPEGACGFLVAAPKVGKSRIALEMMLGLATATKPLGVDVRKPVPVGFFSLEDGQYLYSKRLSDFIKGDRRRIKYHWEGYIDKDLTWNPGKPMPLLTSFNEMDLTDEATLERLRLTVIRYGLKMIVIDTFSMAIGGANVNDQSEMYKILTYLKKRIAQPLGCAVMFIHHTRKRVFEKGETVQEKILGATALHGWADFTLSLASPEEDFPDFLRLGVQTKMGTDQHYLNKDLKIIKKPVEEESND</sequence>
<dbReference type="InterPro" id="IPR039459">
    <property type="entry name" value="RepB-like_DNA_primase_dom"/>
</dbReference>
<dbReference type="EMBL" id="MG944216">
    <property type="protein sequence ID" value="AVJ51021.1"/>
    <property type="molecule type" value="Genomic_DNA"/>
</dbReference>
<evidence type="ECO:0000313" key="3">
    <source>
        <dbReference type="Proteomes" id="UP000241138"/>
    </source>
</evidence>
<gene>
    <name evidence="2" type="primary">30</name>
    <name evidence="2" type="ORF">PBI_PAJAZA_30</name>
</gene>
<reference evidence="2 3" key="1">
    <citation type="submission" date="2018-02" db="EMBL/GenBank/DDBJ databases">
        <authorList>
            <person name="Zacj K.M."/>
            <person name="Aull H.G."/>
            <person name="Garlena R.A."/>
            <person name="Russell D.A."/>
            <person name="Pope W.H."/>
            <person name="Jacobs-Sera D."/>
            <person name="Hatfull G.F."/>
        </authorList>
    </citation>
    <scope>NUCLEOTIDE SEQUENCE [LARGE SCALE GENOMIC DNA]</scope>
</reference>
<dbReference type="Gene3D" id="3.40.50.300">
    <property type="entry name" value="P-loop containing nucleotide triphosphate hydrolases"/>
    <property type="match status" value="1"/>
</dbReference>
<name>A0A2P1CIE5_9CAUD</name>
<feature type="domain" description="RepB-like DNA primase" evidence="1">
    <location>
        <begin position="67"/>
        <end position="165"/>
    </location>
</feature>
<dbReference type="InterPro" id="IPR027417">
    <property type="entry name" value="P-loop_NTPase"/>
</dbReference>
<evidence type="ECO:0000313" key="2">
    <source>
        <dbReference type="EMBL" id="AVJ51021.1"/>
    </source>
</evidence>
<protein>
    <submittedName>
        <fullName evidence="2">DNA recombinase</fullName>
    </submittedName>
</protein>
<dbReference type="Pfam" id="PF16793">
    <property type="entry name" value="RepB_primase"/>
    <property type="match status" value="1"/>
</dbReference>